<organism evidence="2 3">
    <name type="scientific">Phlyctema vagabunda</name>
    <dbReference type="NCBI Taxonomy" id="108571"/>
    <lineage>
        <taxon>Eukaryota</taxon>
        <taxon>Fungi</taxon>
        <taxon>Dikarya</taxon>
        <taxon>Ascomycota</taxon>
        <taxon>Pezizomycotina</taxon>
        <taxon>Leotiomycetes</taxon>
        <taxon>Helotiales</taxon>
        <taxon>Dermateaceae</taxon>
        <taxon>Phlyctema</taxon>
    </lineage>
</organism>
<accession>A0ABR4PQD1</accession>
<feature type="region of interest" description="Disordered" evidence="1">
    <location>
        <begin position="51"/>
        <end position="79"/>
    </location>
</feature>
<evidence type="ECO:0000256" key="1">
    <source>
        <dbReference type="SAM" id="MobiDB-lite"/>
    </source>
</evidence>
<evidence type="ECO:0000313" key="3">
    <source>
        <dbReference type="Proteomes" id="UP001629113"/>
    </source>
</evidence>
<dbReference type="EMBL" id="JBFCZG010000002">
    <property type="protein sequence ID" value="KAL3425552.1"/>
    <property type="molecule type" value="Genomic_DNA"/>
</dbReference>
<name>A0ABR4PQD1_9HELO</name>
<protein>
    <submittedName>
        <fullName evidence="2">Uncharacterized protein</fullName>
    </submittedName>
</protein>
<keyword evidence="3" id="KW-1185">Reference proteome</keyword>
<proteinExistence type="predicted"/>
<sequence length="99" mass="10902">MPTSPERRGSHLGPHARALRAQGPAEPGQCTGPGNEGPAVEAVYQHARHREGSRCVGEQGEEGRVRVQSSNDPEYQGIGRRHTRTRTLALQTRNCKMMF</sequence>
<comment type="caution">
    <text evidence="2">The sequence shown here is derived from an EMBL/GenBank/DDBJ whole genome shotgun (WGS) entry which is preliminary data.</text>
</comment>
<feature type="region of interest" description="Disordered" evidence="1">
    <location>
        <begin position="1"/>
        <end position="38"/>
    </location>
</feature>
<dbReference type="Proteomes" id="UP001629113">
    <property type="component" value="Unassembled WGS sequence"/>
</dbReference>
<evidence type="ECO:0000313" key="2">
    <source>
        <dbReference type="EMBL" id="KAL3425552.1"/>
    </source>
</evidence>
<reference evidence="2 3" key="1">
    <citation type="submission" date="2024-06" db="EMBL/GenBank/DDBJ databases">
        <title>Complete genome of Phlyctema vagabunda strain 19-DSS-EL-015.</title>
        <authorList>
            <person name="Fiorenzani C."/>
        </authorList>
    </citation>
    <scope>NUCLEOTIDE SEQUENCE [LARGE SCALE GENOMIC DNA]</scope>
    <source>
        <strain evidence="2 3">19-DSS-EL-015</strain>
    </source>
</reference>
<gene>
    <name evidence="2" type="ORF">PVAG01_02343</name>
</gene>